<evidence type="ECO:0000313" key="2">
    <source>
        <dbReference type="EMBL" id="VDO76510.1"/>
    </source>
</evidence>
<dbReference type="WBParaSite" id="OFLC_0001144301-mRNA-1">
    <property type="protein sequence ID" value="OFLC_0001144301-mRNA-1"/>
    <property type="gene ID" value="OFLC_0001144301"/>
</dbReference>
<keyword evidence="3" id="KW-1185">Reference proteome</keyword>
<feature type="compositionally biased region" description="Polar residues" evidence="1">
    <location>
        <begin position="20"/>
        <end position="32"/>
    </location>
</feature>
<protein>
    <submittedName>
        <fullName evidence="2 4">Uncharacterized protein</fullName>
    </submittedName>
</protein>
<evidence type="ECO:0000313" key="4">
    <source>
        <dbReference type="WBParaSite" id="OFLC_0001144301-mRNA-1"/>
    </source>
</evidence>
<organism evidence="4">
    <name type="scientific">Onchocerca flexuosa</name>
    <dbReference type="NCBI Taxonomy" id="387005"/>
    <lineage>
        <taxon>Eukaryota</taxon>
        <taxon>Metazoa</taxon>
        <taxon>Ecdysozoa</taxon>
        <taxon>Nematoda</taxon>
        <taxon>Chromadorea</taxon>
        <taxon>Rhabditida</taxon>
        <taxon>Spirurina</taxon>
        <taxon>Spiruromorpha</taxon>
        <taxon>Filarioidea</taxon>
        <taxon>Onchocercidae</taxon>
        <taxon>Onchocerca</taxon>
    </lineage>
</organism>
<dbReference type="AlphaFoldDB" id="A0A183HVD1"/>
<proteinExistence type="predicted"/>
<sequence length="32" mass="3604">MPRRSSYPQSMNERAKKTKNGSNASIANYSQT</sequence>
<name>A0A183HVD1_9BILA</name>
<gene>
    <name evidence="2" type="ORF">OFLC_LOCUS11445</name>
</gene>
<reference evidence="2 3" key="2">
    <citation type="submission" date="2018-11" db="EMBL/GenBank/DDBJ databases">
        <authorList>
            <consortium name="Pathogen Informatics"/>
        </authorList>
    </citation>
    <scope>NUCLEOTIDE SEQUENCE [LARGE SCALE GENOMIC DNA]</scope>
</reference>
<accession>A0A183HVD1</accession>
<evidence type="ECO:0000256" key="1">
    <source>
        <dbReference type="SAM" id="MobiDB-lite"/>
    </source>
</evidence>
<feature type="compositionally biased region" description="Polar residues" evidence="1">
    <location>
        <begin position="1"/>
        <end position="12"/>
    </location>
</feature>
<reference evidence="4" key="1">
    <citation type="submission" date="2016-06" db="UniProtKB">
        <authorList>
            <consortium name="WormBaseParasite"/>
        </authorList>
    </citation>
    <scope>IDENTIFICATION</scope>
</reference>
<dbReference type="Proteomes" id="UP000267606">
    <property type="component" value="Unassembled WGS sequence"/>
</dbReference>
<feature type="region of interest" description="Disordered" evidence="1">
    <location>
        <begin position="1"/>
        <end position="32"/>
    </location>
</feature>
<dbReference type="EMBL" id="UZAJ01016526">
    <property type="protein sequence ID" value="VDO76510.1"/>
    <property type="molecule type" value="Genomic_DNA"/>
</dbReference>
<evidence type="ECO:0000313" key="3">
    <source>
        <dbReference type="Proteomes" id="UP000267606"/>
    </source>
</evidence>